<keyword evidence="1 2" id="KW-0732">Signal</keyword>
<dbReference type="PROSITE" id="PS51677">
    <property type="entry name" value="NODB"/>
    <property type="match status" value="1"/>
</dbReference>
<feature type="domain" description="NodB homology" evidence="3">
    <location>
        <begin position="104"/>
        <end position="344"/>
    </location>
</feature>
<dbReference type="Pfam" id="PF14883">
    <property type="entry name" value="GHL13"/>
    <property type="match status" value="1"/>
</dbReference>
<dbReference type="Gene3D" id="3.20.20.80">
    <property type="entry name" value="Glycosidases"/>
    <property type="match status" value="1"/>
</dbReference>
<dbReference type="EMBL" id="JBBKZU010000025">
    <property type="protein sequence ID" value="MEJ8815895.1"/>
    <property type="molecule type" value="Genomic_DNA"/>
</dbReference>
<organism evidence="4 5">
    <name type="scientific">Variovorax ureilyticus</name>
    <dbReference type="NCBI Taxonomy" id="1836198"/>
    <lineage>
        <taxon>Bacteria</taxon>
        <taxon>Pseudomonadati</taxon>
        <taxon>Pseudomonadota</taxon>
        <taxon>Betaproteobacteria</taxon>
        <taxon>Burkholderiales</taxon>
        <taxon>Comamonadaceae</taxon>
        <taxon>Variovorax</taxon>
    </lineage>
</organism>
<feature type="chain" id="PRO_5045530966" evidence="2">
    <location>
        <begin position="32"/>
        <end position="601"/>
    </location>
</feature>
<evidence type="ECO:0000256" key="2">
    <source>
        <dbReference type="SAM" id="SignalP"/>
    </source>
</evidence>
<feature type="signal peptide" evidence="2">
    <location>
        <begin position="1"/>
        <end position="31"/>
    </location>
</feature>
<dbReference type="InterPro" id="IPR032772">
    <property type="entry name" value="PGA_deacetylase_PgaB_C"/>
</dbReference>
<dbReference type="PANTHER" id="PTHR34216:SF7">
    <property type="entry name" value="POLY-BETA-1,6-N-ACETYL-D-GLUCOSAMINE N-DEACETYLASE"/>
    <property type="match status" value="1"/>
</dbReference>
<comment type="caution">
    <text evidence="4">The sequence shown here is derived from an EMBL/GenBank/DDBJ whole genome shotgun (WGS) entry which is preliminary data.</text>
</comment>
<dbReference type="RefSeq" id="WP_340361089.1">
    <property type="nucleotide sequence ID" value="NZ_JBBKZU010000025.1"/>
</dbReference>
<dbReference type="InterPro" id="IPR051398">
    <property type="entry name" value="Polysacch_Deacetylase"/>
</dbReference>
<dbReference type="SUPFAM" id="SSF88713">
    <property type="entry name" value="Glycoside hydrolase/deacetylase"/>
    <property type="match status" value="1"/>
</dbReference>
<dbReference type="NCBIfam" id="TIGR03938">
    <property type="entry name" value="deacetyl_PgaB"/>
    <property type="match status" value="1"/>
</dbReference>
<dbReference type="InterPro" id="IPR023854">
    <property type="entry name" value="PGA_deacetylase_PgaB"/>
</dbReference>
<keyword evidence="5" id="KW-1185">Reference proteome</keyword>
<dbReference type="Pfam" id="PF01522">
    <property type="entry name" value="Polysacc_deac_1"/>
    <property type="match status" value="1"/>
</dbReference>
<dbReference type="InterPro" id="IPR011330">
    <property type="entry name" value="Glyco_hydro/deAcase_b/a-brl"/>
</dbReference>
<dbReference type="Gene3D" id="3.20.20.370">
    <property type="entry name" value="Glycoside hydrolase/deacetylase"/>
    <property type="match status" value="1"/>
</dbReference>
<name>A0ABU8VQZ1_9BURK</name>
<dbReference type="Proteomes" id="UP001365846">
    <property type="component" value="Unassembled WGS sequence"/>
</dbReference>
<evidence type="ECO:0000256" key="1">
    <source>
        <dbReference type="ARBA" id="ARBA00022729"/>
    </source>
</evidence>
<reference evidence="4 5" key="1">
    <citation type="submission" date="2024-03" db="EMBL/GenBank/DDBJ databases">
        <title>Novel species of the genus Variovorax.</title>
        <authorList>
            <person name="Liu Q."/>
            <person name="Xin Y.-H."/>
        </authorList>
    </citation>
    <scope>NUCLEOTIDE SEQUENCE [LARGE SCALE GENOMIC DNA]</scope>
    <source>
        <strain evidence="4 5">KACC 18899</strain>
    </source>
</reference>
<evidence type="ECO:0000313" key="4">
    <source>
        <dbReference type="EMBL" id="MEJ8815895.1"/>
    </source>
</evidence>
<protein>
    <submittedName>
        <fullName evidence="4">Poly-beta-1,6-N-acetyl-D-glucosamine N-deacetylase PgaB</fullName>
    </submittedName>
</protein>
<dbReference type="PANTHER" id="PTHR34216">
    <property type="match status" value="1"/>
</dbReference>
<dbReference type="InterPro" id="IPR002509">
    <property type="entry name" value="NODB_dom"/>
</dbReference>
<evidence type="ECO:0000313" key="5">
    <source>
        <dbReference type="Proteomes" id="UP001365846"/>
    </source>
</evidence>
<sequence>MIEHRATHAALRALARVLLACLCIAATPAFPQQQAATRPRDPPSSFVAFAFHDVVDAAKELDDDGVTADRLVGFFDWLRGNGWTPVSLDDIARARRGERPLPARAVLLTFDDGYRSLYTRVYPLALAYGYPIVSALVGEWMNAPPGAMVRYGDRDVPREHFIDWNQAREMQRSGLVEFALHTQSLHGEAIGNPQGNTMPAAVTRSYTQGAGYQSEAAFVQALRADLEAGRALMQRELGRAPRALVWPYGRYNATGIRVARELGFEFALALDVGASYLADPMRIARYLPTYNPSLADLTRNLQPDPNGRRIDRLVCLDPEGLWRGDADASNEALGSAIERARVLGVTALIVDAVRRDAQGRLVAAWFPTSELPLAGDWLSRIAWQMRTRAGVKVYVRLPHRAALATLGDEARVQRLYADLGGMVPLDGWLLEDADAPASPMRFADPPPLYEHRPGIPPSRSAWVQRVRRQSMQAAPDSAANPDALGWQAFARLDSARPGLELVWLAPAGTSTPHPLADISLVPVAFDEALAEDRLAAIDPRMTYWFTGDVPPDAQALKRTALAYQTRGAVSIGWCPDDPSGDLPNAAIAAPGVSAAEFPLRR</sequence>
<gene>
    <name evidence="4" type="primary">pgaB</name>
    <name evidence="4" type="ORF">WKW77_32870</name>
</gene>
<evidence type="ECO:0000259" key="3">
    <source>
        <dbReference type="PROSITE" id="PS51677"/>
    </source>
</evidence>
<accession>A0ABU8VQZ1</accession>
<proteinExistence type="predicted"/>